<dbReference type="Proteomes" id="UP000295023">
    <property type="component" value="Unassembled WGS sequence"/>
</dbReference>
<name>A0A4R4DVW2_9PROT</name>
<sequence length="233" mass="25215">MSVPSEPELLEALLRRRFSCRAFRPEPVPRPVIERILDMAQRTASWTNSQPWQVELLGGAALERFRAALHAHAASGATPTPDIPFPREYRGVYRDRRRETGFGLYAALGIARDDQAARARQALENYRFFGAPHLALVTTDEALGTYGAIDCGGYVSTFMLTAEALGVASIAQAAIAGHAGFVRAQLGLPADRQLVCGIAFGFADPAHPANAFRTGRAGLDQAVTWHEDQSGSP</sequence>
<evidence type="ECO:0000313" key="5">
    <source>
        <dbReference type="EMBL" id="TCZ64798.1"/>
    </source>
</evidence>
<dbReference type="PANTHER" id="PTHR23026:SF90">
    <property type="entry name" value="IODOTYROSINE DEIODINASE 1"/>
    <property type="match status" value="1"/>
</dbReference>
<gene>
    <name evidence="5" type="ORF">EXY23_05310</name>
</gene>
<feature type="domain" description="Nitroreductase" evidence="4">
    <location>
        <begin position="14"/>
        <end position="201"/>
    </location>
</feature>
<organism evidence="5 6">
    <name type="scientific">Roseicella aquatilis</name>
    <dbReference type="NCBI Taxonomy" id="2527868"/>
    <lineage>
        <taxon>Bacteria</taxon>
        <taxon>Pseudomonadati</taxon>
        <taxon>Pseudomonadota</taxon>
        <taxon>Alphaproteobacteria</taxon>
        <taxon>Acetobacterales</taxon>
        <taxon>Roseomonadaceae</taxon>
        <taxon>Roseicella</taxon>
    </lineage>
</organism>
<dbReference type="Pfam" id="PF00881">
    <property type="entry name" value="Nitroreductase"/>
    <property type="match status" value="1"/>
</dbReference>
<comment type="caution">
    <text evidence="5">The sequence shown here is derived from an EMBL/GenBank/DDBJ whole genome shotgun (WGS) entry which is preliminary data.</text>
</comment>
<reference evidence="5 6" key="1">
    <citation type="submission" date="2019-03" db="EMBL/GenBank/DDBJ databases">
        <title>Paracraurococcus aquatilis NE82 genome sequence.</title>
        <authorList>
            <person name="Zhao Y."/>
            <person name="Du Z."/>
        </authorList>
    </citation>
    <scope>NUCLEOTIDE SEQUENCE [LARGE SCALE GENOMIC DNA]</scope>
    <source>
        <strain evidence="5 6">NE82</strain>
    </source>
</reference>
<evidence type="ECO:0000256" key="3">
    <source>
        <dbReference type="ARBA" id="ARBA00023002"/>
    </source>
</evidence>
<keyword evidence="3" id="KW-0560">Oxidoreductase</keyword>
<protein>
    <submittedName>
        <fullName evidence="5">Nitroreductase</fullName>
    </submittedName>
</protein>
<dbReference type="InterPro" id="IPR000415">
    <property type="entry name" value="Nitroreductase-like"/>
</dbReference>
<dbReference type="GO" id="GO:0016491">
    <property type="term" value="F:oxidoreductase activity"/>
    <property type="evidence" value="ECO:0007669"/>
    <property type="project" value="UniProtKB-KW"/>
</dbReference>
<dbReference type="InterPro" id="IPR050627">
    <property type="entry name" value="Nitroreductase/BluB"/>
</dbReference>
<keyword evidence="1" id="KW-0285">Flavoprotein</keyword>
<evidence type="ECO:0000256" key="1">
    <source>
        <dbReference type="ARBA" id="ARBA00022630"/>
    </source>
</evidence>
<keyword evidence="2" id="KW-0288">FMN</keyword>
<dbReference type="EMBL" id="SKBM01000004">
    <property type="protein sequence ID" value="TCZ64798.1"/>
    <property type="molecule type" value="Genomic_DNA"/>
</dbReference>
<evidence type="ECO:0000256" key="2">
    <source>
        <dbReference type="ARBA" id="ARBA00022643"/>
    </source>
</evidence>
<keyword evidence="6" id="KW-1185">Reference proteome</keyword>
<proteinExistence type="predicted"/>
<dbReference type="PANTHER" id="PTHR23026">
    <property type="entry name" value="NADPH NITROREDUCTASE"/>
    <property type="match status" value="1"/>
</dbReference>
<accession>A0A4R4DVW2</accession>
<dbReference type="OrthoDB" id="9802510at2"/>
<dbReference type="InterPro" id="IPR029479">
    <property type="entry name" value="Nitroreductase"/>
</dbReference>
<evidence type="ECO:0000313" key="6">
    <source>
        <dbReference type="Proteomes" id="UP000295023"/>
    </source>
</evidence>
<dbReference type="SUPFAM" id="SSF55469">
    <property type="entry name" value="FMN-dependent nitroreductase-like"/>
    <property type="match status" value="1"/>
</dbReference>
<dbReference type="CDD" id="cd02136">
    <property type="entry name" value="PnbA_NfnB-like"/>
    <property type="match status" value="1"/>
</dbReference>
<evidence type="ECO:0000259" key="4">
    <source>
        <dbReference type="Pfam" id="PF00881"/>
    </source>
</evidence>
<dbReference type="AlphaFoldDB" id="A0A4R4DVW2"/>
<dbReference type="Gene3D" id="3.40.109.10">
    <property type="entry name" value="NADH Oxidase"/>
    <property type="match status" value="1"/>
</dbReference>